<dbReference type="EMBL" id="LR798212">
    <property type="protein sequence ID" value="CAB5187156.1"/>
    <property type="molecule type" value="Genomic_DNA"/>
</dbReference>
<dbReference type="EMBL" id="LR797828">
    <property type="protein sequence ID" value="CAB4242159.1"/>
    <property type="molecule type" value="Genomic_DNA"/>
</dbReference>
<reference evidence="1" key="1">
    <citation type="submission" date="2020-05" db="EMBL/GenBank/DDBJ databases">
        <authorList>
            <person name="Chiriac C."/>
            <person name="Salcher M."/>
            <person name="Ghai R."/>
            <person name="Kavagutti S V."/>
        </authorList>
    </citation>
    <scope>NUCLEOTIDE SEQUENCE</scope>
</reference>
<protein>
    <recommendedName>
        <fullName evidence="3">DNA transfer protein</fullName>
    </recommendedName>
</protein>
<organism evidence="1">
    <name type="scientific">uncultured Caudovirales phage</name>
    <dbReference type="NCBI Taxonomy" id="2100421"/>
    <lineage>
        <taxon>Viruses</taxon>
        <taxon>Duplodnaviria</taxon>
        <taxon>Heunggongvirae</taxon>
        <taxon>Uroviricota</taxon>
        <taxon>Caudoviricetes</taxon>
        <taxon>Peduoviridae</taxon>
        <taxon>Maltschvirus</taxon>
        <taxon>Maltschvirus maltsch</taxon>
    </lineage>
</organism>
<name>A0A6J5TEJ9_9CAUD</name>
<evidence type="ECO:0000313" key="2">
    <source>
        <dbReference type="EMBL" id="CAB5187156.1"/>
    </source>
</evidence>
<evidence type="ECO:0000313" key="1">
    <source>
        <dbReference type="EMBL" id="CAB4242159.1"/>
    </source>
</evidence>
<sequence>MTFGMTAIAAATVVGGGLAYMGSKNAASAQTNAANQANATQADIFNQQKEMSAPYREAGVEAQNQLRSYLGLGGDTSAPGYGKYSGDFNMSNFTADPGYAFRLSEGMKGLNASAAARGGLISGAALKAATNYGQQAGSQEYQNAFTRYQTNRNNQIAPLQNLTASGQAAAAGAAANAGAYGSAAASNTLAAGNAAASGYVGGANAVNQTVGSLGNQYMTYQNTANQTAYQNNVLSALNNKNMSATGY</sequence>
<accession>A0A6J5TEJ9</accession>
<gene>
    <name evidence="2" type="ORF">UFOVP165_9</name>
    <name evidence="1" type="ORF">UFOVP72_38</name>
</gene>
<evidence type="ECO:0008006" key="3">
    <source>
        <dbReference type="Google" id="ProtNLM"/>
    </source>
</evidence>
<proteinExistence type="predicted"/>